<dbReference type="RefSeq" id="WP_344758394.1">
    <property type="nucleotide sequence ID" value="NZ_BAAAZU010000003.1"/>
</dbReference>
<feature type="binding site" evidence="9">
    <location>
        <begin position="46"/>
        <end position="50"/>
    </location>
    <ligand>
        <name>4-amino-2-methyl-5-(diphosphooxymethyl)pyrimidine</name>
        <dbReference type="ChEBI" id="CHEBI:57841"/>
    </ligand>
</feature>
<comment type="catalytic activity">
    <reaction evidence="8 9 10">
        <text>2-[(2R,5Z)-2-carboxy-4-methylthiazol-5(2H)-ylidene]ethyl phosphate + 4-amino-2-methyl-5-(diphosphooxymethyl)pyrimidine + 2 H(+) = thiamine phosphate + CO2 + diphosphate</text>
        <dbReference type="Rhea" id="RHEA:47844"/>
        <dbReference type="ChEBI" id="CHEBI:15378"/>
        <dbReference type="ChEBI" id="CHEBI:16526"/>
        <dbReference type="ChEBI" id="CHEBI:33019"/>
        <dbReference type="ChEBI" id="CHEBI:37575"/>
        <dbReference type="ChEBI" id="CHEBI:57841"/>
        <dbReference type="ChEBI" id="CHEBI:62899"/>
        <dbReference type="EC" id="2.5.1.3"/>
    </reaction>
</comment>
<dbReference type="CDD" id="cd00564">
    <property type="entry name" value="TMP_TenI"/>
    <property type="match status" value="1"/>
</dbReference>
<dbReference type="InterPro" id="IPR034291">
    <property type="entry name" value="TMP_synthase"/>
</dbReference>
<evidence type="ECO:0000256" key="1">
    <source>
        <dbReference type="ARBA" id="ARBA00005165"/>
    </source>
</evidence>
<evidence type="ECO:0000313" key="13">
    <source>
        <dbReference type="EMBL" id="GAA3915170.1"/>
    </source>
</evidence>
<evidence type="ECO:0000256" key="6">
    <source>
        <dbReference type="ARBA" id="ARBA00047334"/>
    </source>
</evidence>
<evidence type="ECO:0000259" key="12">
    <source>
        <dbReference type="Pfam" id="PF02581"/>
    </source>
</evidence>
<keyword evidence="4 9" id="KW-0460">Magnesium</keyword>
<evidence type="ECO:0000256" key="2">
    <source>
        <dbReference type="ARBA" id="ARBA00022679"/>
    </source>
</evidence>
<comment type="function">
    <text evidence="9">Condenses 4-methyl-5-(beta-hydroxyethyl)thiazole monophosphate (THZ-P) and 2-methyl-4-amino-5-hydroxymethyl pyrimidine pyrophosphate (HMP-PP) to form thiamine monophosphate (TMP).</text>
</comment>
<evidence type="ECO:0000256" key="7">
    <source>
        <dbReference type="ARBA" id="ARBA00047851"/>
    </source>
</evidence>
<dbReference type="EMBL" id="BAAAZU010000003">
    <property type="protein sequence ID" value="GAA3915170.1"/>
    <property type="molecule type" value="Genomic_DNA"/>
</dbReference>
<comment type="catalytic activity">
    <reaction evidence="6 9 10">
        <text>4-methyl-5-(2-phosphooxyethyl)-thiazole + 4-amino-2-methyl-5-(diphosphooxymethyl)pyrimidine + H(+) = thiamine phosphate + diphosphate</text>
        <dbReference type="Rhea" id="RHEA:22328"/>
        <dbReference type="ChEBI" id="CHEBI:15378"/>
        <dbReference type="ChEBI" id="CHEBI:33019"/>
        <dbReference type="ChEBI" id="CHEBI:37575"/>
        <dbReference type="ChEBI" id="CHEBI:57841"/>
        <dbReference type="ChEBI" id="CHEBI:58296"/>
        <dbReference type="EC" id="2.5.1.3"/>
    </reaction>
</comment>
<keyword evidence="14" id="KW-1185">Reference proteome</keyword>
<organism evidence="13 14">
    <name type="scientific">Luteimonas lutimaris</name>
    <dbReference type="NCBI Taxonomy" id="698645"/>
    <lineage>
        <taxon>Bacteria</taxon>
        <taxon>Pseudomonadati</taxon>
        <taxon>Pseudomonadota</taxon>
        <taxon>Gammaproteobacteria</taxon>
        <taxon>Lysobacterales</taxon>
        <taxon>Lysobacteraceae</taxon>
        <taxon>Luteimonas</taxon>
    </lineage>
</organism>
<dbReference type="HAMAP" id="MF_00097">
    <property type="entry name" value="TMP_synthase"/>
    <property type="match status" value="1"/>
</dbReference>
<dbReference type="NCBIfam" id="TIGR00693">
    <property type="entry name" value="thiE"/>
    <property type="match status" value="1"/>
</dbReference>
<keyword evidence="3 9" id="KW-0479">Metal-binding</keyword>
<keyword evidence="5 9" id="KW-0784">Thiamine biosynthesis</keyword>
<feature type="binding site" evidence="9">
    <location>
        <position position="78"/>
    </location>
    <ligand>
        <name>4-amino-2-methyl-5-(diphosphooxymethyl)pyrimidine</name>
        <dbReference type="ChEBI" id="CHEBI:57841"/>
    </ligand>
</feature>
<evidence type="ECO:0000256" key="4">
    <source>
        <dbReference type="ARBA" id="ARBA00022842"/>
    </source>
</evidence>
<feature type="binding site" evidence="9">
    <location>
        <position position="117"/>
    </location>
    <ligand>
        <name>4-amino-2-methyl-5-(diphosphooxymethyl)pyrimidine</name>
        <dbReference type="ChEBI" id="CHEBI:57841"/>
    </ligand>
</feature>
<feature type="binding site" evidence="9">
    <location>
        <position position="79"/>
    </location>
    <ligand>
        <name>Mg(2+)</name>
        <dbReference type="ChEBI" id="CHEBI:18420"/>
    </ligand>
</feature>
<reference evidence="14" key="1">
    <citation type="journal article" date="2019" name="Int. J. Syst. Evol. Microbiol.">
        <title>The Global Catalogue of Microorganisms (GCM) 10K type strain sequencing project: providing services to taxonomists for standard genome sequencing and annotation.</title>
        <authorList>
            <consortium name="The Broad Institute Genomics Platform"/>
            <consortium name="The Broad Institute Genome Sequencing Center for Infectious Disease"/>
            <person name="Wu L."/>
            <person name="Ma J."/>
        </authorList>
    </citation>
    <scope>NUCLEOTIDE SEQUENCE [LARGE SCALE GENOMIC DNA]</scope>
    <source>
        <strain evidence="14">JCM 16916</strain>
    </source>
</reference>
<name>A0ABP7M4V9_9GAMM</name>
<gene>
    <name evidence="9 13" type="primary">thiE</name>
    <name evidence="13" type="ORF">GCM10022229_05380</name>
</gene>
<comment type="catalytic activity">
    <reaction evidence="7 9 10">
        <text>2-(2-carboxy-4-methylthiazol-5-yl)ethyl phosphate + 4-amino-2-methyl-5-(diphosphooxymethyl)pyrimidine + 2 H(+) = thiamine phosphate + CO2 + diphosphate</text>
        <dbReference type="Rhea" id="RHEA:47848"/>
        <dbReference type="ChEBI" id="CHEBI:15378"/>
        <dbReference type="ChEBI" id="CHEBI:16526"/>
        <dbReference type="ChEBI" id="CHEBI:33019"/>
        <dbReference type="ChEBI" id="CHEBI:37575"/>
        <dbReference type="ChEBI" id="CHEBI:57841"/>
        <dbReference type="ChEBI" id="CHEBI:62890"/>
        <dbReference type="EC" id="2.5.1.3"/>
    </reaction>
</comment>
<dbReference type="PANTHER" id="PTHR20857:SF15">
    <property type="entry name" value="THIAMINE-PHOSPHATE SYNTHASE"/>
    <property type="match status" value="1"/>
</dbReference>
<comment type="cofactor">
    <cofactor evidence="9">
        <name>Mg(2+)</name>
        <dbReference type="ChEBI" id="CHEBI:18420"/>
    </cofactor>
    <text evidence="9">Binds 1 Mg(2+) ion per subunit.</text>
</comment>
<evidence type="ECO:0000313" key="14">
    <source>
        <dbReference type="Proteomes" id="UP001501727"/>
    </source>
</evidence>
<dbReference type="Proteomes" id="UP001501727">
    <property type="component" value="Unassembled WGS sequence"/>
</dbReference>
<dbReference type="InterPro" id="IPR022998">
    <property type="entry name" value="ThiamineP_synth_TenI"/>
</dbReference>
<dbReference type="PANTHER" id="PTHR20857">
    <property type="entry name" value="THIAMINE-PHOSPHATE PYROPHOSPHORYLASE"/>
    <property type="match status" value="1"/>
</dbReference>
<accession>A0ABP7M4V9</accession>
<feature type="domain" description="Thiamine phosphate synthase/TenI" evidence="12">
    <location>
        <begin position="18"/>
        <end position="196"/>
    </location>
</feature>
<evidence type="ECO:0000256" key="5">
    <source>
        <dbReference type="ARBA" id="ARBA00022977"/>
    </source>
</evidence>
<feature type="binding site" evidence="9">
    <location>
        <position position="147"/>
    </location>
    <ligand>
        <name>4-amino-2-methyl-5-(diphosphooxymethyl)pyrimidine</name>
        <dbReference type="ChEBI" id="CHEBI:57841"/>
    </ligand>
</feature>
<proteinExistence type="inferred from homology"/>
<evidence type="ECO:0000256" key="10">
    <source>
        <dbReference type="RuleBase" id="RU003826"/>
    </source>
</evidence>
<keyword evidence="2 9" id="KW-0808">Transferase</keyword>
<feature type="binding site" evidence="9">
    <location>
        <begin position="193"/>
        <end position="194"/>
    </location>
    <ligand>
        <name>2-[(2R,5Z)-2-carboxy-4-methylthiazol-5(2H)-ylidene]ethyl phosphate</name>
        <dbReference type="ChEBI" id="CHEBI:62899"/>
    </ligand>
</feature>
<feature type="binding site" evidence="9">
    <location>
        <position position="173"/>
    </location>
    <ligand>
        <name>2-[(2R,5Z)-2-carboxy-4-methylthiazol-5(2H)-ylidene]ethyl phosphate</name>
        <dbReference type="ChEBI" id="CHEBI:62899"/>
    </ligand>
</feature>
<comment type="pathway">
    <text evidence="1 9 11">Cofactor biosynthesis; thiamine diphosphate biosynthesis; thiamine phosphate from 4-amino-2-methyl-5-diphosphomethylpyrimidine and 4-methyl-5-(2-phosphoethyl)-thiazole: step 1/1.</text>
</comment>
<evidence type="ECO:0000256" key="8">
    <source>
        <dbReference type="ARBA" id="ARBA00047883"/>
    </source>
</evidence>
<dbReference type="Gene3D" id="3.20.20.70">
    <property type="entry name" value="Aldolase class I"/>
    <property type="match status" value="1"/>
</dbReference>
<feature type="binding site" evidence="9">
    <location>
        <begin position="144"/>
        <end position="146"/>
    </location>
    <ligand>
        <name>2-[(2R,5Z)-2-carboxy-4-methylthiazol-5(2H)-ylidene]ethyl phosphate</name>
        <dbReference type="ChEBI" id="CHEBI:62899"/>
    </ligand>
</feature>
<feature type="binding site" evidence="9">
    <location>
        <position position="98"/>
    </location>
    <ligand>
        <name>Mg(2+)</name>
        <dbReference type="ChEBI" id="CHEBI:18420"/>
    </ligand>
</feature>
<comment type="similarity">
    <text evidence="9 10">Belongs to the thiamine-phosphate synthase family.</text>
</comment>
<dbReference type="InterPro" id="IPR036206">
    <property type="entry name" value="ThiamineP_synth_sf"/>
</dbReference>
<comment type="caution">
    <text evidence="13">The sequence shown here is derived from an EMBL/GenBank/DDBJ whole genome shotgun (WGS) entry which is preliminary data.</text>
</comment>
<dbReference type="EC" id="2.5.1.3" evidence="9"/>
<sequence length="231" mass="23782">MNPRWPHRGNAAASTRGLYLLTPDDGDTARLLARVRAVLGQATLLQYRNKAAGDALRREQAAALLPLCRAAGVPLVVNDDWRLAAAIGADGAHLGEDDGALREARAALGDAAILGASCYDEMARAEAAAAAGASYLAFGAFFPSPTKPGARRASPQLLADSARFGLPRVAIGGITPDNARQLVAAGADLLAVISGVFDAPDPVAAAQAYRDCFEASPQQPATDAAGRNDRG</sequence>
<dbReference type="InterPro" id="IPR013785">
    <property type="entry name" value="Aldolase_TIM"/>
</dbReference>
<protein>
    <recommendedName>
        <fullName evidence="9">Thiamine-phosphate synthase</fullName>
        <shortName evidence="9">TP synthase</shortName>
        <shortName evidence="9">TPS</shortName>
        <ecNumber evidence="9">2.5.1.3</ecNumber>
    </recommendedName>
    <alternativeName>
        <fullName evidence="9">Thiamine-phosphate pyrophosphorylase</fullName>
        <shortName evidence="9">TMP pyrophosphorylase</shortName>
        <shortName evidence="9">TMP-PPase</shortName>
    </alternativeName>
</protein>
<evidence type="ECO:0000256" key="3">
    <source>
        <dbReference type="ARBA" id="ARBA00022723"/>
    </source>
</evidence>
<dbReference type="Pfam" id="PF02581">
    <property type="entry name" value="TMP-TENI"/>
    <property type="match status" value="1"/>
</dbReference>
<dbReference type="SUPFAM" id="SSF51391">
    <property type="entry name" value="Thiamin phosphate synthase"/>
    <property type="match status" value="1"/>
</dbReference>
<evidence type="ECO:0000256" key="9">
    <source>
        <dbReference type="HAMAP-Rule" id="MF_00097"/>
    </source>
</evidence>
<evidence type="ECO:0000256" key="11">
    <source>
        <dbReference type="RuleBase" id="RU004253"/>
    </source>
</evidence>